<comment type="caution">
    <text evidence="1">The sequence shown here is derived from an EMBL/GenBank/DDBJ whole genome shotgun (WGS) entry which is preliminary data.</text>
</comment>
<protein>
    <submittedName>
        <fullName evidence="1">Uncharacterized protein</fullName>
    </submittedName>
</protein>
<accession>A0ABQ5FRS9</accession>
<gene>
    <name evidence="1" type="ORF">Tco_1017063</name>
</gene>
<dbReference type="Proteomes" id="UP001151760">
    <property type="component" value="Unassembled WGS sequence"/>
</dbReference>
<organism evidence="1 2">
    <name type="scientific">Tanacetum coccineum</name>
    <dbReference type="NCBI Taxonomy" id="301880"/>
    <lineage>
        <taxon>Eukaryota</taxon>
        <taxon>Viridiplantae</taxon>
        <taxon>Streptophyta</taxon>
        <taxon>Embryophyta</taxon>
        <taxon>Tracheophyta</taxon>
        <taxon>Spermatophyta</taxon>
        <taxon>Magnoliopsida</taxon>
        <taxon>eudicotyledons</taxon>
        <taxon>Gunneridae</taxon>
        <taxon>Pentapetalae</taxon>
        <taxon>asterids</taxon>
        <taxon>campanulids</taxon>
        <taxon>Asterales</taxon>
        <taxon>Asteraceae</taxon>
        <taxon>Asteroideae</taxon>
        <taxon>Anthemideae</taxon>
        <taxon>Anthemidinae</taxon>
        <taxon>Tanacetum</taxon>
    </lineage>
</organism>
<dbReference type="EMBL" id="BQNB010017643">
    <property type="protein sequence ID" value="GJT65583.1"/>
    <property type="molecule type" value="Genomic_DNA"/>
</dbReference>
<reference evidence="1" key="2">
    <citation type="submission" date="2022-01" db="EMBL/GenBank/DDBJ databases">
        <authorList>
            <person name="Yamashiro T."/>
            <person name="Shiraishi A."/>
            <person name="Satake H."/>
            <person name="Nakayama K."/>
        </authorList>
    </citation>
    <scope>NUCLEOTIDE SEQUENCE</scope>
</reference>
<evidence type="ECO:0000313" key="1">
    <source>
        <dbReference type="EMBL" id="GJT65583.1"/>
    </source>
</evidence>
<reference evidence="1" key="1">
    <citation type="journal article" date="2022" name="Int. J. Mol. Sci.">
        <title>Draft Genome of Tanacetum Coccineum: Genomic Comparison of Closely Related Tanacetum-Family Plants.</title>
        <authorList>
            <person name="Yamashiro T."/>
            <person name="Shiraishi A."/>
            <person name="Nakayama K."/>
            <person name="Satake H."/>
        </authorList>
    </citation>
    <scope>NUCLEOTIDE SEQUENCE</scope>
</reference>
<evidence type="ECO:0000313" key="2">
    <source>
        <dbReference type="Proteomes" id="UP001151760"/>
    </source>
</evidence>
<keyword evidence="2" id="KW-1185">Reference proteome</keyword>
<name>A0ABQ5FRS9_9ASTR</name>
<sequence>MATKTTLIVELELSGYFGDQTKYRSMVGEPHVLKQQVDQILYMQHVIVPLSSETMRTSHRVLNGSFATLKTPLTWGSGIDKDTGFELTAFFRFGSLRECLDSRKEHLVAYNFYGVISCQLVSKKQGLHFNVYSKSESRFDAGNPFSLVVKEISLNLPDHRIRRRCCSLIPAKSDS</sequence>
<proteinExistence type="predicted"/>